<evidence type="ECO:0000313" key="1">
    <source>
        <dbReference type="Proteomes" id="UP000504637"/>
    </source>
</evidence>
<reference evidence="2" key="3">
    <citation type="submission" date="2025-08" db="UniProtKB">
        <authorList>
            <consortium name="RefSeq"/>
        </authorList>
    </citation>
    <scope>IDENTIFICATION</scope>
    <source>
        <strain evidence="2">CBS 342.82</strain>
    </source>
</reference>
<dbReference type="GO" id="GO:0000712">
    <property type="term" value="P:resolution of meiotic recombination intermediates"/>
    <property type="evidence" value="ECO:0007669"/>
    <property type="project" value="TreeGrafter"/>
</dbReference>
<dbReference type="OrthoDB" id="3248508at2759"/>
<protein>
    <submittedName>
        <fullName evidence="2">Uncharacterized protein</fullName>
    </submittedName>
</protein>
<gene>
    <name evidence="2" type="ORF">K489DRAFT_317377</name>
</gene>
<dbReference type="RefSeq" id="XP_033460788.1">
    <property type="nucleotide sequence ID" value="XM_033601233.1"/>
</dbReference>
<dbReference type="InterPro" id="IPR052469">
    <property type="entry name" value="MEIOB"/>
</dbReference>
<dbReference type="GO" id="GO:0003697">
    <property type="term" value="F:single-stranded DNA binding"/>
    <property type="evidence" value="ECO:0007669"/>
    <property type="project" value="TreeGrafter"/>
</dbReference>
<dbReference type="Proteomes" id="UP000504637">
    <property type="component" value="Unplaced"/>
</dbReference>
<proteinExistence type="predicted"/>
<dbReference type="PANTHER" id="PTHR21166:SF2">
    <property type="entry name" value="CELL DIVISION CONTROL PROTEIN 24 OB DOMAIN-CONTAINING PROTEIN-RELATED"/>
    <property type="match status" value="1"/>
</dbReference>
<dbReference type="GO" id="GO:0008310">
    <property type="term" value="F:single-stranded DNA 3'-5' DNA exonuclease activity"/>
    <property type="evidence" value="ECO:0007669"/>
    <property type="project" value="TreeGrafter"/>
</dbReference>
<reference evidence="2" key="1">
    <citation type="submission" date="2020-01" db="EMBL/GenBank/DDBJ databases">
        <authorList>
            <consortium name="DOE Joint Genome Institute"/>
            <person name="Haridas S."/>
            <person name="Albert R."/>
            <person name="Binder M."/>
            <person name="Bloem J."/>
            <person name="Labutti K."/>
            <person name="Salamov A."/>
            <person name="Andreopoulos B."/>
            <person name="Baker S.E."/>
            <person name="Barry K."/>
            <person name="Bills G."/>
            <person name="Bluhm B.H."/>
            <person name="Cannon C."/>
            <person name="Castanera R."/>
            <person name="Culley D.E."/>
            <person name="Daum C."/>
            <person name="Ezra D."/>
            <person name="Gonzalez J.B."/>
            <person name="Henrissat B."/>
            <person name="Kuo A."/>
            <person name="Liang C."/>
            <person name="Lipzen A."/>
            <person name="Lutzoni F."/>
            <person name="Magnuson J."/>
            <person name="Mondo S."/>
            <person name="Nolan M."/>
            <person name="Ohm R."/>
            <person name="Pangilinan J."/>
            <person name="Park H.-J."/>
            <person name="Ramirez L."/>
            <person name="Alfaro M."/>
            <person name="Sun H."/>
            <person name="Tritt A."/>
            <person name="Yoshinaga Y."/>
            <person name="Zwiers L.-H."/>
            <person name="Turgeon B.G."/>
            <person name="Goodwin S.B."/>
            <person name="Spatafora J.W."/>
            <person name="Crous P.W."/>
            <person name="Grigoriev I.V."/>
        </authorList>
    </citation>
    <scope>NUCLEOTIDE SEQUENCE</scope>
    <source>
        <strain evidence="2">CBS 342.82</strain>
    </source>
</reference>
<sequence>MGASSALGAVVVGDGFIGGEIWKIQDPKHAESWHPSMEYTSCEISDLVPGPQAVTFMGRVANMFDVQQTPKSPRAAKGCCKLCVKDRDNTITVRVWYATCKPNLRLGPLVSIWTCHISHSESGTLSSPQTPLFTSLFPERDRNCSIMIHENSDNAQMYTSPLGYQVGEQLDGLMTLRSFIEGGHELAKPKILVMVKSIGDKKTITRKDNTTCETASLKVYDDTGEATVGLWGSAASSPFPARWTPDATTLLLTAPGSKSRRGTYLSLNSTTIVDVDPSIPDAEWLRKWSTRQKSRDAINPAFPEDSFNLKAILHGRIRCFYTLADLDECARAAPLDNFHGFLSLIIMEMKLVHCWKAQMLLSGECCSEPIYANQQTVQCKKCQRTLQLRLNPKIVGYAIDETGVISSGKLLLSDQAWHELLGRDVESLLRLDSDQMELLSDRITFCRLTFIFGWNGCINEVGGRICVLGVRSC</sequence>
<dbReference type="Gene3D" id="2.40.50.140">
    <property type="entry name" value="Nucleic acid-binding proteins"/>
    <property type="match status" value="1"/>
</dbReference>
<dbReference type="InterPro" id="IPR012340">
    <property type="entry name" value="NA-bd_OB-fold"/>
</dbReference>
<dbReference type="PANTHER" id="PTHR21166">
    <property type="entry name" value="CELL DIVISION CONTROL PROTEIN 24 OB DOMAIN-CONTAINING PROTEIN-RELATED"/>
    <property type="match status" value="1"/>
</dbReference>
<dbReference type="AlphaFoldDB" id="A0A6J3MAA9"/>
<dbReference type="GeneID" id="54359033"/>
<keyword evidence="1" id="KW-1185">Reference proteome</keyword>
<evidence type="ECO:0000313" key="2">
    <source>
        <dbReference type="RefSeq" id="XP_033460788.1"/>
    </source>
</evidence>
<accession>A0A6J3MAA9</accession>
<dbReference type="SUPFAM" id="SSF50249">
    <property type="entry name" value="Nucleic acid-binding proteins"/>
    <property type="match status" value="1"/>
</dbReference>
<organism evidence="2">
    <name type="scientific">Dissoconium aciculare CBS 342.82</name>
    <dbReference type="NCBI Taxonomy" id="1314786"/>
    <lineage>
        <taxon>Eukaryota</taxon>
        <taxon>Fungi</taxon>
        <taxon>Dikarya</taxon>
        <taxon>Ascomycota</taxon>
        <taxon>Pezizomycotina</taxon>
        <taxon>Dothideomycetes</taxon>
        <taxon>Dothideomycetidae</taxon>
        <taxon>Mycosphaerellales</taxon>
        <taxon>Dissoconiaceae</taxon>
        <taxon>Dissoconium</taxon>
    </lineage>
</organism>
<name>A0A6J3MAA9_9PEZI</name>
<reference evidence="2" key="2">
    <citation type="submission" date="2020-04" db="EMBL/GenBank/DDBJ databases">
        <authorList>
            <consortium name="NCBI Genome Project"/>
        </authorList>
    </citation>
    <scope>NUCLEOTIDE SEQUENCE</scope>
    <source>
        <strain evidence="2">CBS 342.82</strain>
    </source>
</reference>